<dbReference type="Proteomes" id="UP000186373">
    <property type="component" value="Unassembled WGS sequence"/>
</dbReference>
<gene>
    <name evidence="1" type="ORF">SAMN05421639_101465</name>
</gene>
<keyword evidence="2" id="KW-1185">Reference proteome</keyword>
<dbReference type="EMBL" id="FTNY01000001">
    <property type="protein sequence ID" value="SIS29422.1"/>
    <property type="molecule type" value="Genomic_DNA"/>
</dbReference>
<dbReference type="RefSeq" id="WP_165789200.1">
    <property type="nucleotide sequence ID" value="NZ_FTNY01000001.1"/>
</dbReference>
<dbReference type="AlphaFoldDB" id="A0A1N7HX92"/>
<proteinExistence type="predicted"/>
<protein>
    <submittedName>
        <fullName evidence="1">Uncharacterized protein</fullName>
    </submittedName>
</protein>
<accession>A0A1N7HX92</accession>
<reference evidence="2" key="1">
    <citation type="submission" date="2017-01" db="EMBL/GenBank/DDBJ databases">
        <authorList>
            <person name="Varghese N."/>
            <person name="Submissions S."/>
        </authorList>
    </citation>
    <scope>NUCLEOTIDE SEQUENCE [LARGE SCALE GENOMIC DNA]</scope>
    <source>
        <strain evidence="2">DSM 17126</strain>
    </source>
</reference>
<evidence type="ECO:0000313" key="1">
    <source>
        <dbReference type="EMBL" id="SIS29422.1"/>
    </source>
</evidence>
<name>A0A1N7HX92_9FLAO</name>
<sequence length="54" mass="6254">MLYFIPTNSFDCTMVKKNGTMTTGFHNSNELSLWIKQQQKVTASRIIPFQDNEV</sequence>
<organism evidence="1 2">
    <name type="scientific">Chryseobacterium shigense</name>
    <dbReference type="NCBI Taxonomy" id="297244"/>
    <lineage>
        <taxon>Bacteria</taxon>
        <taxon>Pseudomonadati</taxon>
        <taxon>Bacteroidota</taxon>
        <taxon>Flavobacteriia</taxon>
        <taxon>Flavobacteriales</taxon>
        <taxon>Weeksellaceae</taxon>
        <taxon>Chryseobacterium group</taxon>
        <taxon>Chryseobacterium</taxon>
    </lineage>
</organism>
<evidence type="ECO:0000313" key="2">
    <source>
        <dbReference type="Proteomes" id="UP000186373"/>
    </source>
</evidence>